<proteinExistence type="predicted"/>
<dbReference type="EMBL" id="BMAW01024286">
    <property type="protein sequence ID" value="GFT87261.1"/>
    <property type="molecule type" value="Genomic_DNA"/>
</dbReference>
<comment type="caution">
    <text evidence="1">The sequence shown here is derived from an EMBL/GenBank/DDBJ whole genome shotgun (WGS) entry which is preliminary data.</text>
</comment>
<organism evidence="1 2">
    <name type="scientific">Nephila pilipes</name>
    <name type="common">Giant wood spider</name>
    <name type="synonym">Nephila maculata</name>
    <dbReference type="NCBI Taxonomy" id="299642"/>
    <lineage>
        <taxon>Eukaryota</taxon>
        <taxon>Metazoa</taxon>
        <taxon>Ecdysozoa</taxon>
        <taxon>Arthropoda</taxon>
        <taxon>Chelicerata</taxon>
        <taxon>Arachnida</taxon>
        <taxon>Araneae</taxon>
        <taxon>Araneomorphae</taxon>
        <taxon>Entelegynae</taxon>
        <taxon>Araneoidea</taxon>
        <taxon>Nephilidae</taxon>
        <taxon>Nephila</taxon>
    </lineage>
</organism>
<keyword evidence="2" id="KW-1185">Reference proteome</keyword>
<gene>
    <name evidence="1" type="ORF">NPIL_59431</name>
</gene>
<sequence>MNLKVCFKPAKSTVDTRDMLRKVYGGITAMNANSCKGVKTYLLARVRRIGPEYAASGSSYPLHDDSPQHSILIVKQFLASREIVYAPLICRTHLILFQ</sequence>
<reference evidence="1" key="1">
    <citation type="submission" date="2020-08" db="EMBL/GenBank/DDBJ databases">
        <title>Multicomponent nature underlies the extraordinary mechanical properties of spider dragline silk.</title>
        <authorList>
            <person name="Kono N."/>
            <person name="Nakamura H."/>
            <person name="Mori M."/>
            <person name="Yoshida Y."/>
            <person name="Ohtoshi R."/>
            <person name="Malay A.D."/>
            <person name="Moran D.A.P."/>
            <person name="Tomita M."/>
            <person name="Numata K."/>
            <person name="Arakawa K."/>
        </authorList>
    </citation>
    <scope>NUCLEOTIDE SEQUENCE</scope>
</reference>
<dbReference type="Proteomes" id="UP000887013">
    <property type="component" value="Unassembled WGS sequence"/>
</dbReference>
<protein>
    <submittedName>
        <fullName evidence="1">Uncharacterized protein</fullName>
    </submittedName>
</protein>
<dbReference type="AlphaFoldDB" id="A0A8X6PV96"/>
<evidence type="ECO:0000313" key="2">
    <source>
        <dbReference type="Proteomes" id="UP000887013"/>
    </source>
</evidence>
<accession>A0A8X6PV96</accession>
<evidence type="ECO:0000313" key="1">
    <source>
        <dbReference type="EMBL" id="GFT87261.1"/>
    </source>
</evidence>
<name>A0A8X6PV96_NEPPI</name>